<dbReference type="AlphaFoldDB" id="A0A2P2K3H1"/>
<protein>
    <submittedName>
        <fullName evidence="1">Uncharacterized protein</fullName>
    </submittedName>
</protein>
<dbReference type="EMBL" id="GGEC01019790">
    <property type="protein sequence ID" value="MBX00274.1"/>
    <property type="molecule type" value="Transcribed_RNA"/>
</dbReference>
<proteinExistence type="predicted"/>
<evidence type="ECO:0000313" key="1">
    <source>
        <dbReference type="EMBL" id="MBX00274.1"/>
    </source>
</evidence>
<reference evidence="1" key="1">
    <citation type="submission" date="2018-02" db="EMBL/GenBank/DDBJ databases">
        <title>Rhizophora mucronata_Transcriptome.</title>
        <authorList>
            <person name="Meera S.P."/>
            <person name="Sreeshan A."/>
            <person name="Augustine A."/>
        </authorList>
    </citation>
    <scope>NUCLEOTIDE SEQUENCE</scope>
    <source>
        <tissue evidence="1">Leaf</tissue>
    </source>
</reference>
<name>A0A2P2K3H1_RHIMU</name>
<organism evidence="1">
    <name type="scientific">Rhizophora mucronata</name>
    <name type="common">Asiatic mangrove</name>
    <dbReference type="NCBI Taxonomy" id="61149"/>
    <lineage>
        <taxon>Eukaryota</taxon>
        <taxon>Viridiplantae</taxon>
        <taxon>Streptophyta</taxon>
        <taxon>Embryophyta</taxon>
        <taxon>Tracheophyta</taxon>
        <taxon>Spermatophyta</taxon>
        <taxon>Magnoliopsida</taxon>
        <taxon>eudicotyledons</taxon>
        <taxon>Gunneridae</taxon>
        <taxon>Pentapetalae</taxon>
        <taxon>rosids</taxon>
        <taxon>fabids</taxon>
        <taxon>Malpighiales</taxon>
        <taxon>Rhizophoraceae</taxon>
        <taxon>Rhizophora</taxon>
    </lineage>
</organism>
<sequence length="53" mass="6126">MAKALFQSLQRASSLLKPSSSSLKHFSLRYHLLFQFHLRHFLKEIFLACGFSG</sequence>
<accession>A0A2P2K3H1</accession>